<dbReference type="STRING" id="1177982.SAMN04489711_11059"/>
<evidence type="ECO:0000256" key="2">
    <source>
        <dbReference type="SAM" id="SignalP"/>
    </source>
</evidence>
<organism evidence="4 5">
    <name type="scientific">Paracidovorax wautersii</name>
    <dbReference type="NCBI Taxonomy" id="1177982"/>
    <lineage>
        <taxon>Bacteria</taxon>
        <taxon>Pseudomonadati</taxon>
        <taxon>Pseudomonadota</taxon>
        <taxon>Betaproteobacteria</taxon>
        <taxon>Burkholderiales</taxon>
        <taxon>Comamonadaceae</taxon>
        <taxon>Paracidovorax</taxon>
    </lineage>
</organism>
<sequence length="346" mass="36711">MFRRRSPSAALPLALSGTAMARPVWHSAAATLLLAGLLSGCQAQRRLHEGDGGGGLGESLRSRWAERVQGPAASAGALPAGVRRIADLPYGGDARQRMDVYLPPAGALPPGQRAPVIFMVHGGAWRTGDKAMPKVVEHKIARWVARGFVLVSINYRMLPGTPVAQQAQDVALALAAAQRHASDWGADAGRFILMGHSAGAHLVALINAQPAAALRGGAQPWLGTVVLDSAVLDVPQYMAQPHVRLYDEAFGSDPALWRQLSPADQLVAGAPPYQFVCSTERRDRPCPQAEAMARRVRALGGRASVLPQPLSHGDINGELGLESAYTRAVEAFMASLDPLVAQRLPR</sequence>
<reference evidence="5" key="1">
    <citation type="submission" date="2016-10" db="EMBL/GenBank/DDBJ databases">
        <authorList>
            <person name="Varghese N."/>
            <person name="Submissions S."/>
        </authorList>
    </citation>
    <scope>NUCLEOTIDE SEQUENCE [LARGE SCALE GENOMIC DNA]</scope>
    <source>
        <strain evidence="5">DSM 27981</strain>
    </source>
</reference>
<evidence type="ECO:0000259" key="3">
    <source>
        <dbReference type="Pfam" id="PF20434"/>
    </source>
</evidence>
<evidence type="ECO:0000313" key="5">
    <source>
        <dbReference type="Proteomes" id="UP000199119"/>
    </source>
</evidence>
<dbReference type="Pfam" id="PF20434">
    <property type="entry name" value="BD-FAE"/>
    <property type="match status" value="1"/>
</dbReference>
<dbReference type="AlphaFoldDB" id="A0A1I2FCD1"/>
<keyword evidence="5" id="KW-1185">Reference proteome</keyword>
<dbReference type="Gene3D" id="3.40.50.1820">
    <property type="entry name" value="alpha/beta hydrolase"/>
    <property type="match status" value="1"/>
</dbReference>
<dbReference type="PANTHER" id="PTHR48081:SF33">
    <property type="entry name" value="KYNURENINE FORMAMIDASE"/>
    <property type="match status" value="1"/>
</dbReference>
<dbReference type="InterPro" id="IPR029058">
    <property type="entry name" value="AB_hydrolase_fold"/>
</dbReference>
<keyword evidence="1" id="KW-0378">Hydrolase</keyword>
<feature type="domain" description="BD-FAE-like" evidence="3">
    <location>
        <begin position="98"/>
        <end position="207"/>
    </location>
</feature>
<proteinExistence type="predicted"/>
<dbReference type="GO" id="GO:0016787">
    <property type="term" value="F:hydrolase activity"/>
    <property type="evidence" value="ECO:0007669"/>
    <property type="project" value="UniProtKB-KW"/>
</dbReference>
<protein>
    <submittedName>
        <fullName evidence="4">Acetyl esterase/lipase</fullName>
    </submittedName>
</protein>
<feature type="chain" id="PRO_5011481312" evidence="2">
    <location>
        <begin position="22"/>
        <end position="346"/>
    </location>
</feature>
<dbReference type="PANTHER" id="PTHR48081">
    <property type="entry name" value="AB HYDROLASE SUPERFAMILY PROTEIN C4A8.06C"/>
    <property type="match status" value="1"/>
</dbReference>
<evidence type="ECO:0000256" key="1">
    <source>
        <dbReference type="ARBA" id="ARBA00022801"/>
    </source>
</evidence>
<dbReference type="EMBL" id="FONX01000010">
    <property type="protein sequence ID" value="SFF02683.1"/>
    <property type="molecule type" value="Genomic_DNA"/>
</dbReference>
<name>A0A1I2FCD1_9BURK</name>
<dbReference type="RefSeq" id="WP_245785242.1">
    <property type="nucleotide sequence ID" value="NZ_FONX01000010.1"/>
</dbReference>
<accession>A0A1I2FCD1</accession>
<dbReference type="InterPro" id="IPR049492">
    <property type="entry name" value="BD-FAE-like_dom"/>
</dbReference>
<feature type="signal peptide" evidence="2">
    <location>
        <begin position="1"/>
        <end position="21"/>
    </location>
</feature>
<gene>
    <name evidence="4" type="ORF">SAMN04489711_11059</name>
</gene>
<evidence type="ECO:0000313" key="4">
    <source>
        <dbReference type="EMBL" id="SFF02683.1"/>
    </source>
</evidence>
<dbReference type="InterPro" id="IPR050300">
    <property type="entry name" value="GDXG_lipolytic_enzyme"/>
</dbReference>
<dbReference type="Proteomes" id="UP000199119">
    <property type="component" value="Unassembled WGS sequence"/>
</dbReference>
<keyword evidence="2" id="KW-0732">Signal</keyword>
<dbReference type="SUPFAM" id="SSF53474">
    <property type="entry name" value="alpha/beta-Hydrolases"/>
    <property type="match status" value="1"/>
</dbReference>